<feature type="transmembrane region" description="Helical" evidence="8">
    <location>
        <begin position="401"/>
        <end position="417"/>
    </location>
</feature>
<dbReference type="Proteomes" id="UP001153069">
    <property type="component" value="Unassembled WGS sequence"/>
</dbReference>
<evidence type="ECO:0000313" key="9">
    <source>
        <dbReference type="EMBL" id="CAB9504547.1"/>
    </source>
</evidence>
<organism evidence="9 10">
    <name type="scientific">Seminavis robusta</name>
    <dbReference type="NCBI Taxonomy" id="568900"/>
    <lineage>
        <taxon>Eukaryota</taxon>
        <taxon>Sar</taxon>
        <taxon>Stramenopiles</taxon>
        <taxon>Ochrophyta</taxon>
        <taxon>Bacillariophyta</taxon>
        <taxon>Bacillariophyceae</taxon>
        <taxon>Bacillariophycidae</taxon>
        <taxon>Naviculales</taxon>
        <taxon>Naviculaceae</taxon>
        <taxon>Seminavis</taxon>
    </lineage>
</organism>
<feature type="transmembrane region" description="Helical" evidence="8">
    <location>
        <begin position="252"/>
        <end position="273"/>
    </location>
</feature>
<evidence type="ECO:0000256" key="7">
    <source>
        <dbReference type="SAM" id="MobiDB-lite"/>
    </source>
</evidence>
<dbReference type="AlphaFoldDB" id="A0A9N8DKW5"/>
<feature type="transmembrane region" description="Helical" evidence="8">
    <location>
        <begin position="312"/>
        <end position="335"/>
    </location>
</feature>
<proteinExistence type="inferred from homology"/>
<evidence type="ECO:0000256" key="8">
    <source>
        <dbReference type="SAM" id="Phobius"/>
    </source>
</evidence>
<dbReference type="GO" id="GO:0012505">
    <property type="term" value="C:endomembrane system"/>
    <property type="evidence" value="ECO:0007669"/>
    <property type="project" value="UniProtKB-SubCell"/>
</dbReference>
<dbReference type="EMBL" id="CAICTM010000199">
    <property type="protein sequence ID" value="CAB9504547.1"/>
    <property type="molecule type" value="Genomic_DNA"/>
</dbReference>
<reference evidence="9" key="1">
    <citation type="submission" date="2020-06" db="EMBL/GenBank/DDBJ databases">
        <authorList>
            <consortium name="Plant Systems Biology data submission"/>
        </authorList>
    </citation>
    <scope>NUCLEOTIDE SEQUENCE</scope>
    <source>
        <strain evidence="9">D6</strain>
    </source>
</reference>
<dbReference type="OrthoDB" id="191614at2759"/>
<keyword evidence="5 8" id="KW-1133">Transmembrane helix</keyword>
<evidence type="ECO:0000256" key="2">
    <source>
        <dbReference type="ARBA" id="ARBA00006978"/>
    </source>
</evidence>
<keyword evidence="10" id="KW-1185">Reference proteome</keyword>
<evidence type="ECO:0000256" key="4">
    <source>
        <dbReference type="ARBA" id="ARBA00022692"/>
    </source>
</evidence>
<evidence type="ECO:0000313" key="10">
    <source>
        <dbReference type="Proteomes" id="UP001153069"/>
    </source>
</evidence>
<dbReference type="Gene3D" id="1.20.1250.20">
    <property type="entry name" value="MFS general substrate transporter like domains"/>
    <property type="match status" value="1"/>
</dbReference>
<evidence type="ECO:0000256" key="1">
    <source>
        <dbReference type="ARBA" id="ARBA00004127"/>
    </source>
</evidence>
<feature type="transmembrane region" description="Helical" evidence="8">
    <location>
        <begin position="120"/>
        <end position="140"/>
    </location>
</feature>
<comment type="caution">
    <text evidence="9">The sequence shown here is derived from an EMBL/GenBank/DDBJ whole genome shotgun (WGS) entry which is preliminary data.</text>
</comment>
<sequence length="562" mass="62642">MASVYDLSCCTSLPLEWMYDKDDDGDLTVPHKELDKPDSSSTLTPEAAVEARRREKEENEALGWTLDAAARGVAIMGTAVFVSSELLRLAKNAAGCGGEDANESGERCENRVYGMKPTSLLTNIMTIVGLISAFLMPLMGSVIDHTSYRRQVGRVSAALMTIFILLQMLLLPNHWFLASIMQVLVAFSYLVHLTVVYAYLPELTTSAERLSNYTAKFTAAQYSSSVLFLVLMVIILSAAPNNLLERYASVDFSQSVIVCICAVFMGYAWTFLFRKRPASQHVPEGSTPLTAGFYKIFQTSQTIMLHHSAIKWFLISVVFTEAATYTFSTIAITYMTDQLNFTSRENGICILILLLFGVPGTRLAAWTNRINPIRSLQACLLLWIATTTLAAIFLKDPGQQHYAYVFAIFWGLCLGWIHPTEKTLYCTIIPRGQEAELMGTYICAGQILSWMPSLVFSVMNEADISMRIGLFSLTFYCIASFFILFLVGDYEEAVSHARDFDHTKPSKDDSSSDDDPYEGHRRQRQPEADFVIISDYEEAVAHMRSLSIADDSEASSAYVPQC</sequence>
<name>A0A9N8DKW5_9STRA</name>
<dbReference type="SUPFAM" id="SSF103473">
    <property type="entry name" value="MFS general substrate transporter"/>
    <property type="match status" value="1"/>
</dbReference>
<comment type="similarity">
    <text evidence="2">Belongs to the ATG22 family.</text>
</comment>
<dbReference type="PANTHER" id="PTHR23519">
    <property type="entry name" value="AUTOPHAGY-RELATED PROTEIN 22"/>
    <property type="match status" value="1"/>
</dbReference>
<feature type="transmembrane region" description="Helical" evidence="8">
    <location>
        <begin position="176"/>
        <end position="200"/>
    </location>
</feature>
<feature type="transmembrane region" description="Helical" evidence="8">
    <location>
        <begin position="220"/>
        <end position="240"/>
    </location>
</feature>
<feature type="transmembrane region" description="Helical" evidence="8">
    <location>
        <begin position="378"/>
        <end position="395"/>
    </location>
</feature>
<feature type="compositionally biased region" description="Basic and acidic residues" evidence="7">
    <location>
        <begin position="501"/>
        <end position="510"/>
    </location>
</feature>
<gene>
    <name evidence="9" type="ORF">SEMRO_200_G084820.1</name>
</gene>
<feature type="transmembrane region" description="Helical" evidence="8">
    <location>
        <begin position="464"/>
        <end position="488"/>
    </location>
</feature>
<evidence type="ECO:0000256" key="3">
    <source>
        <dbReference type="ARBA" id="ARBA00022448"/>
    </source>
</evidence>
<protein>
    <submittedName>
        <fullName evidence="9">Major facilitator superfamily</fullName>
    </submittedName>
</protein>
<feature type="transmembrane region" description="Helical" evidence="8">
    <location>
        <begin position="152"/>
        <end position="170"/>
    </location>
</feature>
<dbReference type="InterPro" id="IPR036259">
    <property type="entry name" value="MFS_trans_sf"/>
</dbReference>
<feature type="region of interest" description="Disordered" evidence="7">
    <location>
        <begin position="501"/>
        <end position="529"/>
    </location>
</feature>
<keyword evidence="3" id="KW-0813">Transport</keyword>
<dbReference type="InterPro" id="IPR024671">
    <property type="entry name" value="Atg22-like"/>
</dbReference>
<comment type="subcellular location">
    <subcellularLocation>
        <location evidence="1">Endomembrane system</location>
        <topology evidence="1">Multi-pass membrane protein</topology>
    </subcellularLocation>
</comment>
<evidence type="ECO:0000256" key="5">
    <source>
        <dbReference type="ARBA" id="ARBA00022989"/>
    </source>
</evidence>
<feature type="transmembrane region" description="Helical" evidence="8">
    <location>
        <begin position="438"/>
        <end position="458"/>
    </location>
</feature>
<dbReference type="InterPro" id="IPR050495">
    <property type="entry name" value="ATG22/LtaA_families"/>
</dbReference>
<keyword evidence="4 8" id="KW-0812">Transmembrane</keyword>
<feature type="transmembrane region" description="Helical" evidence="8">
    <location>
        <begin position="347"/>
        <end position="366"/>
    </location>
</feature>
<feature type="compositionally biased region" description="Basic and acidic residues" evidence="7">
    <location>
        <begin position="517"/>
        <end position="527"/>
    </location>
</feature>
<accession>A0A9N8DKW5</accession>
<dbReference type="PANTHER" id="PTHR23519:SF1">
    <property type="entry name" value="AUTOPHAGY-RELATED PROTEIN 22"/>
    <property type="match status" value="1"/>
</dbReference>
<keyword evidence="6 8" id="KW-0472">Membrane</keyword>
<dbReference type="Pfam" id="PF11700">
    <property type="entry name" value="ATG22"/>
    <property type="match status" value="2"/>
</dbReference>
<evidence type="ECO:0000256" key="6">
    <source>
        <dbReference type="ARBA" id="ARBA00023136"/>
    </source>
</evidence>